<sequence>MLTHLYFDTVKVEPHGFGLVDEPGLASGKYRRMLEDSMMLRQVGEAETLVDAYGYRATSQNGQVIVRASEELLERSIRYGYIQFQSASTLISHQSNQLHAGLHTCEEVIEAILSRSDRRWLRLLTHPIPRYALALPGTPSAPAQFRKIPFRQDAVQVNVAAYDLFCQPDELLALRLKNGLPVEEARQAQRYVDFVRKLFWRELRDLHSLEEPIAMRSRIPVFKKDELKTFFSTCVLPEYIDTVIDSLSHSRHSRGFFDIQYRPILEVDGRYVVPMNILGFSNVFRNLLQSTESRIAWPNDRDPVQVALGEALAEAGFRTKVAFQTKHDGRQLDIDVMAIKGDTLYLFECKNPLHPAGVHELRRSLNYAQEAAVQLDRAVAAFKDTQKGTQLFQRLGWKCPQKLRIRTCVMMGNRMFNGWTVGGHAVRSVREAVRMLESGTVGVSGRDYRTLQLLRPAKADLDRFLSEDSFAVQSLRLMEPVQRGYAIGQSSLTFQTFALDLVKLAFAVDSSLPRVGLRTPPLRRFRRAKPGRLRSQTSRSKVHLQYFKADELATWLARPVKNVKADARRRHPRVPPVAGHRRQRPMQWSRSDVRNWFGIESEAEFQLRMIREVKAAKGKNSRQPAAPHLYDGDVPQHREKRS</sequence>
<evidence type="ECO:0000256" key="1">
    <source>
        <dbReference type="SAM" id="MobiDB-lite"/>
    </source>
</evidence>
<feature type="compositionally biased region" description="Basic residues" evidence="1">
    <location>
        <begin position="567"/>
        <end position="584"/>
    </location>
</feature>
<dbReference type="InterPro" id="IPR011335">
    <property type="entry name" value="Restrct_endonuc-II-like"/>
</dbReference>
<proteinExistence type="predicted"/>
<gene>
    <name evidence="2" type="ORF">AWB69_06846</name>
</gene>
<feature type="region of interest" description="Disordered" evidence="1">
    <location>
        <begin position="566"/>
        <end position="585"/>
    </location>
</feature>
<organism evidence="2 3">
    <name type="scientific">Caballeronia udeis</name>
    <dbReference type="NCBI Taxonomy" id="1232866"/>
    <lineage>
        <taxon>Bacteria</taxon>
        <taxon>Pseudomonadati</taxon>
        <taxon>Pseudomonadota</taxon>
        <taxon>Betaproteobacteria</taxon>
        <taxon>Burkholderiales</taxon>
        <taxon>Burkholderiaceae</taxon>
        <taxon>Caballeronia</taxon>
    </lineage>
</organism>
<dbReference type="AlphaFoldDB" id="A0A158IZK5"/>
<evidence type="ECO:0000313" key="3">
    <source>
        <dbReference type="Proteomes" id="UP000054683"/>
    </source>
</evidence>
<evidence type="ECO:0000313" key="2">
    <source>
        <dbReference type="EMBL" id="SAL61549.1"/>
    </source>
</evidence>
<feature type="region of interest" description="Disordered" evidence="1">
    <location>
        <begin position="616"/>
        <end position="642"/>
    </location>
</feature>
<dbReference type="Proteomes" id="UP000054683">
    <property type="component" value="Unassembled WGS sequence"/>
</dbReference>
<dbReference type="SUPFAM" id="SSF52980">
    <property type="entry name" value="Restriction endonuclease-like"/>
    <property type="match status" value="1"/>
</dbReference>
<feature type="compositionally biased region" description="Basic and acidic residues" evidence="1">
    <location>
        <begin position="630"/>
        <end position="642"/>
    </location>
</feature>
<dbReference type="EMBL" id="FCOK02000065">
    <property type="protein sequence ID" value="SAL61549.1"/>
    <property type="molecule type" value="Genomic_DNA"/>
</dbReference>
<evidence type="ECO:0008006" key="4">
    <source>
        <dbReference type="Google" id="ProtNLM"/>
    </source>
</evidence>
<reference evidence="2 3" key="1">
    <citation type="submission" date="2016-01" db="EMBL/GenBank/DDBJ databases">
        <authorList>
            <person name="Oliw E.H."/>
        </authorList>
    </citation>
    <scope>NUCLEOTIDE SEQUENCE [LARGE SCALE GENOMIC DNA]</scope>
    <source>
        <strain evidence="2">LMG 27134</strain>
    </source>
</reference>
<accession>A0A158IZK5</accession>
<name>A0A158IZK5_9BURK</name>
<protein>
    <recommendedName>
        <fullName evidence="4">NERD domain-containing protein</fullName>
    </recommendedName>
</protein>